<dbReference type="OrthoDB" id="8294308at2"/>
<name>A0A1N7IIA7_9PROT</name>
<sequence>MNENEDAILEMQKICKKEYGIIETTEFHDHEALHMTSFLFQSIDRELMGHPSIYQNFDRFKLANEAFSKLFELYNLIAEEHMKERN</sequence>
<organism evidence="1 2">
    <name type="scientific">Insolitispirillum peregrinum</name>
    <dbReference type="NCBI Taxonomy" id="80876"/>
    <lineage>
        <taxon>Bacteria</taxon>
        <taxon>Pseudomonadati</taxon>
        <taxon>Pseudomonadota</taxon>
        <taxon>Alphaproteobacteria</taxon>
        <taxon>Rhodospirillales</taxon>
        <taxon>Novispirillaceae</taxon>
        <taxon>Insolitispirillum</taxon>
    </lineage>
</organism>
<evidence type="ECO:0000313" key="2">
    <source>
        <dbReference type="Proteomes" id="UP000185678"/>
    </source>
</evidence>
<gene>
    <name evidence="1" type="ORF">SAMN05421779_101129</name>
</gene>
<keyword evidence="2" id="KW-1185">Reference proteome</keyword>
<proteinExistence type="predicted"/>
<dbReference type="AlphaFoldDB" id="A0A1N7IIA7"/>
<protein>
    <submittedName>
        <fullName evidence="1">Uncharacterized protein</fullName>
    </submittedName>
</protein>
<evidence type="ECO:0000313" key="1">
    <source>
        <dbReference type="EMBL" id="SIS36843.1"/>
    </source>
</evidence>
<dbReference type="Proteomes" id="UP000185678">
    <property type="component" value="Unassembled WGS sequence"/>
</dbReference>
<accession>A0A1N7IIA7</accession>
<dbReference type="RefSeq" id="WP_076398037.1">
    <property type="nucleotide sequence ID" value="NZ_FTOA01000001.1"/>
</dbReference>
<reference evidence="1 2" key="1">
    <citation type="submission" date="2017-01" db="EMBL/GenBank/DDBJ databases">
        <authorList>
            <person name="Mah S.A."/>
            <person name="Swanson W.J."/>
            <person name="Moy G.W."/>
            <person name="Vacquier V.D."/>
        </authorList>
    </citation>
    <scope>NUCLEOTIDE SEQUENCE [LARGE SCALE GENOMIC DNA]</scope>
    <source>
        <strain evidence="1 2">DSM 11589</strain>
    </source>
</reference>
<dbReference type="EMBL" id="FTOA01000001">
    <property type="protein sequence ID" value="SIS36843.1"/>
    <property type="molecule type" value="Genomic_DNA"/>
</dbReference>